<name>A0A2Z5FZ40_9BACT</name>
<accession>A0A2Z5FZ40</accession>
<feature type="region of interest" description="Disordered" evidence="1">
    <location>
        <begin position="1"/>
        <end position="24"/>
    </location>
</feature>
<protein>
    <submittedName>
        <fullName evidence="2">Uncharacterized protein</fullName>
    </submittedName>
</protein>
<evidence type="ECO:0000313" key="2">
    <source>
        <dbReference type="EMBL" id="AXC12108.1"/>
    </source>
</evidence>
<dbReference type="KEGG" id="abas:ACPOL_2800"/>
<evidence type="ECO:0000256" key="1">
    <source>
        <dbReference type="SAM" id="MobiDB-lite"/>
    </source>
</evidence>
<sequence>MDTSTLPAHDCHGSADNHSHPSGNMYNYVRDVRGGVAIQHDAMTSGGSRAKICR</sequence>
<gene>
    <name evidence="2" type="ORF">ACPOL_2800</name>
</gene>
<organism evidence="2 3">
    <name type="scientific">Acidisarcina polymorpha</name>
    <dbReference type="NCBI Taxonomy" id="2211140"/>
    <lineage>
        <taxon>Bacteria</taxon>
        <taxon>Pseudomonadati</taxon>
        <taxon>Acidobacteriota</taxon>
        <taxon>Terriglobia</taxon>
        <taxon>Terriglobales</taxon>
        <taxon>Acidobacteriaceae</taxon>
        <taxon>Acidisarcina</taxon>
    </lineage>
</organism>
<dbReference type="AlphaFoldDB" id="A0A2Z5FZ40"/>
<proteinExistence type="predicted"/>
<feature type="compositionally biased region" description="Basic and acidic residues" evidence="1">
    <location>
        <begin position="9"/>
        <end position="19"/>
    </location>
</feature>
<reference evidence="2 3" key="1">
    <citation type="journal article" date="2018" name="Front. Microbiol.">
        <title>Hydrolytic Capabilities as a Key to Environmental Success: Chitinolytic and Cellulolytic Acidobacteria From Acidic Sub-arctic Soils and Boreal Peatlands.</title>
        <authorList>
            <person name="Belova S.E."/>
            <person name="Ravin N.V."/>
            <person name="Pankratov T.A."/>
            <person name="Rakitin A.L."/>
            <person name="Ivanova A.A."/>
            <person name="Beletsky A.V."/>
            <person name="Mardanov A.V."/>
            <person name="Sinninghe Damste J.S."/>
            <person name="Dedysh S.N."/>
        </authorList>
    </citation>
    <scope>NUCLEOTIDE SEQUENCE [LARGE SCALE GENOMIC DNA]</scope>
    <source>
        <strain evidence="2 3">SBC82</strain>
    </source>
</reference>
<keyword evidence="3" id="KW-1185">Reference proteome</keyword>
<evidence type="ECO:0000313" key="3">
    <source>
        <dbReference type="Proteomes" id="UP000253606"/>
    </source>
</evidence>
<dbReference type="EMBL" id="CP030840">
    <property type="protein sequence ID" value="AXC12108.1"/>
    <property type="molecule type" value="Genomic_DNA"/>
</dbReference>
<dbReference type="Proteomes" id="UP000253606">
    <property type="component" value="Chromosome"/>
</dbReference>